<proteinExistence type="predicted"/>
<dbReference type="AlphaFoldDB" id="A0A1V9FK51"/>
<accession>A0A1V9FK51</accession>
<keyword evidence="2" id="KW-1185">Reference proteome</keyword>
<comment type="caution">
    <text evidence="1">The sequence shown here is derived from an EMBL/GenBank/DDBJ whole genome shotgun (WGS) entry which is preliminary data.</text>
</comment>
<protein>
    <submittedName>
        <fullName evidence="1">Uncharacterized protein</fullName>
    </submittedName>
</protein>
<organism evidence="1 2">
    <name type="scientific">Niastella populi</name>
    <dbReference type="NCBI Taxonomy" id="550983"/>
    <lineage>
        <taxon>Bacteria</taxon>
        <taxon>Pseudomonadati</taxon>
        <taxon>Bacteroidota</taxon>
        <taxon>Chitinophagia</taxon>
        <taxon>Chitinophagales</taxon>
        <taxon>Chitinophagaceae</taxon>
        <taxon>Niastella</taxon>
    </lineage>
</organism>
<dbReference type="EMBL" id="LWBP01000187">
    <property type="protein sequence ID" value="OQP58725.1"/>
    <property type="molecule type" value="Genomic_DNA"/>
</dbReference>
<reference evidence="2" key="1">
    <citation type="submission" date="2016-04" db="EMBL/GenBank/DDBJ databases">
        <authorList>
            <person name="Chen L."/>
            <person name="Zhuang W."/>
            <person name="Wang G."/>
        </authorList>
    </citation>
    <scope>NUCLEOTIDE SEQUENCE [LARGE SCALE GENOMIC DNA]</scope>
    <source>
        <strain evidence="2">208</strain>
    </source>
</reference>
<evidence type="ECO:0000313" key="1">
    <source>
        <dbReference type="EMBL" id="OQP58725.1"/>
    </source>
</evidence>
<dbReference type="RefSeq" id="WP_207625769.1">
    <property type="nucleotide sequence ID" value="NZ_LWBP01000187.1"/>
</dbReference>
<name>A0A1V9FK51_9BACT</name>
<evidence type="ECO:0000313" key="2">
    <source>
        <dbReference type="Proteomes" id="UP000192276"/>
    </source>
</evidence>
<dbReference type="Proteomes" id="UP000192276">
    <property type="component" value="Unassembled WGS sequence"/>
</dbReference>
<sequence>MAVQSNFETALLIERYIIDADMQNYFGNINHQCLREFVDSRIKDGVIQKDDRQMAQSRRIG</sequence>
<dbReference type="STRING" id="550983.A4R26_22410"/>
<gene>
    <name evidence="1" type="ORF">A4R26_22410</name>
</gene>